<comment type="caution">
    <text evidence="2">The sequence shown here is derived from an EMBL/GenBank/DDBJ whole genome shotgun (WGS) entry which is preliminary data.</text>
</comment>
<evidence type="ECO:0000313" key="3">
    <source>
        <dbReference type="Proteomes" id="UP000688137"/>
    </source>
</evidence>
<feature type="region of interest" description="Disordered" evidence="1">
    <location>
        <begin position="214"/>
        <end position="237"/>
    </location>
</feature>
<keyword evidence="3" id="KW-1185">Reference proteome</keyword>
<organism evidence="2 3">
    <name type="scientific">Paramecium primaurelia</name>
    <dbReference type="NCBI Taxonomy" id="5886"/>
    <lineage>
        <taxon>Eukaryota</taxon>
        <taxon>Sar</taxon>
        <taxon>Alveolata</taxon>
        <taxon>Ciliophora</taxon>
        <taxon>Intramacronucleata</taxon>
        <taxon>Oligohymenophorea</taxon>
        <taxon>Peniculida</taxon>
        <taxon>Parameciidae</taxon>
        <taxon>Paramecium</taxon>
    </lineage>
</organism>
<dbReference type="Proteomes" id="UP000688137">
    <property type="component" value="Unassembled WGS sequence"/>
</dbReference>
<protein>
    <submittedName>
        <fullName evidence="2">Uncharacterized protein</fullName>
    </submittedName>
</protein>
<evidence type="ECO:0000313" key="2">
    <source>
        <dbReference type="EMBL" id="CAD8060919.1"/>
    </source>
</evidence>
<dbReference type="EMBL" id="CAJJDM010000030">
    <property type="protein sequence ID" value="CAD8060919.1"/>
    <property type="molecule type" value="Genomic_DNA"/>
</dbReference>
<reference evidence="2" key="1">
    <citation type="submission" date="2021-01" db="EMBL/GenBank/DDBJ databases">
        <authorList>
            <consortium name="Genoscope - CEA"/>
            <person name="William W."/>
        </authorList>
    </citation>
    <scope>NUCLEOTIDE SEQUENCE</scope>
</reference>
<dbReference type="OMA" id="NQDVHTS"/>
<feature type="compositionally biased region" description="Polar residues" evidence="1">
    <location>
        <begin position="223"/>
        <end position="237"/>
    </location>
</feature>
<accession>A0A8S1KZJ4</accession>
<dbReference type="AlphaFoldDB" id="A0A8S1KZJ4"/>
<proteinExistence type="predicted"/>
<gene>
    <name evidence="2" type="ORF">PPRIM_AZ9-3.1.T0310048</name>
</gene>
<name>A0A8S1KZJ4_PARPR</name>
<sequence length="237" mass="28270">MINDNRNPAFFQQPNQNQYNIILPNSNQPVIGQRQAYPIQQTNQPIIQQPLQFQQQFPLPPQVNYVPQTILSKPNVLPTVYQEKPTQVINMDEIEAPWRLKCATLERQILELQIQLRKGPGPTEPDAIEVIDDTRLRELESKKAQLQQMIQDRDREISELENQIHQQQESIEIQIQERTVHYSNEIETWQKRFQQLERDYQQSQRQLQDLQEEQKRLEKQNQDVHTSQQRVGQSRNY</sequence>
<evidence type="ECO:0000256" key="1">
    <source>
        <dbReference type="SAM" id="MobiDB-lite"/>
    </source>
</evidence>